<dbReference type="SMART" id="SM00304">
    <property type="entry name" value="HAMP"/>
    <property type="match status" value="1"/>
</dbReference>
<evidence type="ECO:0000256" key="1">
    <source>
        <dbReference type="ARBA" id="ARBA00000085"/>
    </source>
</evidence>
<keyword evidence="5" id="KW-0808">Transferase</keyword>
<dbReference type="PANTHER" id="PTHR43304:SF1">
    <property type="entry name" value="PAC DOMAIN-CONTAINING PROTEIN"/>
    <property type="match status" value="1"/>
</dbReference>
<feature type="domain" description="Histidine kinase" evidence="12">
    <location>
        <begin position="278"/>
        <end position="492"/>
    </location>
</feature>
<proteinExistence type="predicted"/>
<dbReference type="InterPro" id="IPR007891">
    <property type="entry name" value="CHASE3"/>
</dbReference>
<dbReference type="Pfam" id="PF00512">
    <property type="entry name" value="HisKA"/>
    <property type="match status" value="1"/>
</dbReference>
<dbReference type="InterPro" id="IPR003661">
    <property type="entry name" value="HisK_dim/P_dom"/>
</dbReference>
<dbReference type="SUPFAM" id="SSF55874">
    <property type="entry name" value="ATPase domain of HSP90 chaperone/DNA topoisomerase II/histidine kinase"/>
    <property type="match status" value="1"/>
</dbReference>
<keyword evidence="7 14" id="KW-0418">Kinase</keyword>
<evidence type="ECO:0000256" key="10">
    <source>
        <dbReference type="SAM" id="MobiDB-lite"/>
    </source>
</evidence>
<feature type="region of interest" description="Disordered" evidence="10">
    <location>
        <begin position="495"/>
        <end position="518"/>
    </location>
</feature>
<reference evidence="15" key="1">
    <citation type="journal article" date="2019" name="Int. J. Syst. Evol. Microbiol.">
        <title>The Global Catalogue of Microorganisms (GCM) 10K type strain sequencing project: providing services to taxonomists for standard genome sequencing and annotation.</title>
        <authorList>
            <consortium name="The Broad Institute Genomics Platform"/>
            <consortium name="The Broad Institute Genome Sequencing Center for Infectious Disease"/>
            <person name="Wu L."/>
            <person name="Ma J."/>
        </authorList>
    </citation>
    <scope>NUCLEOTIDE SEQUENCE [LARGE SCALE GENOMIC DNA]</scope>
    <source>
        <strain evidence="15">JCM 9458</strain>
    </source>
</reference>
<dbReference type="Pfam" id="PF05227">
    <property type="entry name" value="CHASE3"/>
    <property type="match status" value="1"/>
</dbReference>
<dbReference type="Gene3D" id="3.30.565.10">
    <property type="entry name" value="Histidine kinase-like ATPase, C-terminal domain"/>
    <property type="match status" value="1"/>
</dbReference>
<dbReference type="SMART" id="SM00388">
    <property type="entry name" value="HisKA"/>
    <property type="match status" value="1"/>
</dbReference>
<dbReference type="EMBL" id="BAAAYN010000023">
    <property type="protein sequence ID" value="GAA3388590.1"/>
    <property type="molecule type" value="Genomic_DNA"/>
</dbReference>
<evidence type="ECO:0000256" key="3">
    <source>
        <dbReference type="ARBA" id="ARBA00012438"/>
    </source>
</evidence>
<keyword evidence="15" id="KW-1185">Reference proteome</keyword>
<dbReference type="PRINTS" id="PR00344">
    <property type="entry name" value="BCTRLSENSOR"/>
</dbReference>
<comment type="subcellular location">
    <subcellularLocation>
        <location evidence="2">Cell membrane</location>
    </subcellularLocation>
</comment>
<dbReference type="EC" id="2.7.13.3" evidence="3"/>
<keyword evidence="6 11" id="KW-0812">Transmembrane</keyword>
<dbReference type="CDD" id="cd00082">
    <property type="entry name" value="HisKA"/>
    <property type="match status" value="1"/>
</dbReference>
<evidence type="ECO:0000259" key="13">
    <source>
        <dbReference type="PROSITE" id="PS50885"/>
    </source>
</evidence>
<dbReference type="InterPro" id="IPR036097">
    <property type="entry name" value="HisK_dim/P_sf"/>
</dbReference>
<evidence type="ECO:0000256" key="11">
    <source>
        <dbReference type="SAM" id="Phobius"/>
    </source>
</evidence>
<dbReference type="PANTHER" id="PTHR43304">
    <property type="entry name" value="PHYTOCHROME-LIKE PROTEIN CPH1"/>
    <property type="match status" value="1"/>
</dbReference>
<comment type="caution">
    <text evidence="14">The sequence shown here is derived from an EMBL/GenBank/DDBJ whole genome shotgun (WGS) entry which is preliminary data.</text>
</comment>
<dbReference type="SUPFAM" id="SSF47384">
    <property type="entry name" value="Homodimeric domain of signal transducing histidine kinase"/>
    <property type="match status" value="1"/>
</dbReference>
<dbReference type="Gene3D" id="1.10.287.130">
    <property type="match status" value="1"/>
</dbReference>
<keyword evidence="8 11" id="KW-1133">Transmembrane helix</keyword>
<evidence type="ECO:0000256" key="6">
    <source>
        <dbReference type="ARBA" id="ARBA00022692"/>
    </source>
</evidence>
<feature type="domain" description="HAMP" evidence="13">
    <location>
        <begin position="197"/>
        <end position="249"/>
    </location>
</feature>
<evidence type="ECO:0000256" key="8">
    <source>
        <dbReference type="ARBA" id="ARBA00022989"/>
    </source>
</evidence>
<sequence>MVLSVLAVVVVAGAVVGAVMLQRTAVTSNRLADRISPASTGVQQLVTALADQDGGLRGYLTTGDRQFLAQYQAGRRAEQETVARLRILLGSEPELLTRIDQAEAMADRWRARFAAGPLAGPATTGRGVSNVAEVVEAGRGSQEIRTVLSRLSRDLQNARDAARSDLNTARAIRDATFITILVTVLVGGVLMMLLLRTVVLKPLSRLRAEVRAVSAGDFERVIVGHGPADLVELADDVEVMRRRITGQLRATAEVRARLEAQTEELSRSNAELEQFAYVASHDLQEPLRKVASFCQLLENRYGDVLDERGRKYISFAVDGAHRMQSLIVDLLTFSRVGRVHDKVRELDLDEALDRALSNLARSVRDSGATIHREPLPRVTGEPTQLTMLFQNLLGNALKFRRPDTPPVISVACSAVDDGWQITVTDNGIGIEAQYADRIFVLFQRLHTRDAYDGTGIGLAVCRKVVDYHGGRIWLDADYHDGTRIHLTLPAAQSGDSGAADAGDDSDLAAVPAAHQSPS</sequence>
<keyword evidence="9" id="KW-0902">Two-component regulatory system</keyword>
<dbReference type="Pfam" id="PF02518">
    <property type="entry name" value="HATPase_c"/>
    <property type="match status" value="1"/>
</dbReference>
<gene>
    <name evidence="14" type="ORF">GCM10020369_35370</name>
</gene>
<dbReference type="InterPro" id="IPR003594">
    <property type="entry name" value="HATPase_dom"/>
</dbReference>
<dbReference type="SMART" id="SM00387">
    <property type="entry name" value="HATPase_c"/>
    <property type="match status" value="1"/>
</dbReference>
<name>A0ABP6SYK4_9ACTN</name>
<evidence type="ECO:0000256" key="9">
    <source>
        <dbReference type="ARBA" id="ARBA00023012"/>
    </source>
</evidence>
<keyword evidence="4" id="KW-0597">Phosphoprotein</keyword>
<evidence type="ECO:0000256" key="4">
    <source>
        <dbReference type="ARBA" id="ARBA00022553"/>
    </source>
</evidence>
<dbReference type="Gene3D" id="6.10.340.10">
    <property type="match status" value="1"/>
</dbReference>
<accession>A0ABP6SYK4</accession>
<dbReference type="PROSITE" id="PS50109">
    <property type="entry name" value="HIS_KIN"/>
    <property type="match status" value="1"/>
</dbReference>
<organism evidence="14 15">
    <name type="scientific">Cryptosporangium minutisporangium</name>
    <dbReference type="NCBI Taxonomy" id="113569"/>
    <lineage>
        <taxon>Bacteria</taxon>
        <taxon>Bacillati</taxon>
        <taxon>Actinomycetota</taxon>
        <taxon>Actinomycetes</taxon>
        <taxon>Cryptosporangiales</taxon>
        <taxon>Cryptosporangiaceae</taxon>
        <taxon>Cryptosporangium</taxon>
    </lineage>
</organism>
<protein>
    <recommendedName>
        <fullName evidence="3">histidine kinase</fullName>
        <ecNumber evidence="3">2.7.13.3</ecNumber>
    </recommendedName>
</protein>
<feature type="transmembrane region" description="Helical" evidence="11">
    <location>
        <begin position="175"/>
        <end position="195"/>
    </location>
</feature>
<dbReference type="Pfam" id="PF00672">
    <property type="entry name" value="HAMP"/>
    <property type="match status" value="1"/>
</dbReference>
<dbReference type="InterPro" id="IPR003660">
    <property type="entry name" value="HAMP_dom"/>
</dbReference>
<evidence type="ECO:0000313" key="15">
    <source>
        <dbReference type="Proteomes" id="UP001501676"/>
    </source>
</evidence>
<dbReference type="InterPro" id="IPR052162">
    <property type="entry name" value="Sensor_kinase/Photoreceptor"/>
</dbReference>
<dbReference type="PROSITE" id="PS50885">
    <property type="entry name" value="HAMP"/>
    <property type="match status" value="1"/>
</dbReference>
<dbReference type="Proteomes" id="UP001501676">
    <property type="component" value="Unassembled WGS sequence"/>
</dbReference>
<dbReference type="InterPro" id="IPR005467">
    <property type="entry name" value="His_kinase_dom"/>
</dbReference>
<keyword evidence="11" id="KW-0472">Membrane</keyword>
<evidence type="ECO:0000256" key="7">
    <source>
        <dbReference type="ARBA" id="ARBA00022777"/>
    </source>
</evidence>
<evidence type="ECO:0000256" key="5">
    <source>
        <dbReference type="ARBA" id="ARBA00022679"/>
    </source>
</evidence>
<dbReference type="GO" id="GO:0016301">
    <property type="term" value="F:kinase activity"/>
    <property type="evidence" value="ECO:0007669"/>
    <property type="project" value="UniProtKB-KW"/>
</dbReference>
<dbReference type="InterPro" id="IPR036890">
    <property type="entry name" value="HATPase_C_sf"/>
</dbReference>
<evidence type="ECO:0000313" key="14">
    <source>
        <dbReference type="EMBL" id="GAA3388590.1"/>
    </source>
</evidence>
<evidence type="ECO:0000259" key="12">
    <source>
        <dbReference type="PROSITE" id="PS50109"/>
    </source>
</evidence>
<dbReference type="InterPro" id="IPR004358">
    <property type="entry name" value="Sig_transdc_His_kin-like_C"/>
</dbReference>
<evidence type="ECO:0000256" key="2">
    <source>
        <dbReference type="ARBA" id="ARBA00004236"/>
    </source>
</evidence>
<comment type="catalytic activity">
    <reaction evidence="1">
        <text>ATP + protein L-histidine = ADP + protein N-phospho-L-histidine.</text>
        <dbReference type="EC" id="2.7.13.3"/>
    </reaction>
</comment>